<evidence type="ECO:0000256" key="2">
    <source>
        <dbReference type="ARBA" id="ARBA00022617"/>
    </source>
</evidence>
<reference evidence="6" key="1">
    <citation type="submission" date="2023-04" db="EMBL/GenBank/DDBJ databases">
        <title>Black Yeasts Isolated from many extreme environments.</title>
        <authorList>
            <person name="Coleine C."/>
            <person name="Stajich J.E."/>
            <person name="Selbmann L."/>
        </authorList>
    </citation>
    <scope>NUCLEOTIDE SEQUENCE</scope>
    <source>
        <strain evidence="6">CCFEE 5312</strain>
    </source>
</reference>
<proteinExistence type="predicted"/>
<name>A0AAJ0GDD1_9PEZI</name>
<dbReference type="EMBL" id="JAWDJX010000008">
    <property type="protein sequence ID" value="KAK3055732.1"/>
    <property type="molecule type" value="Genomic_DNA"/>
</dbReference>
<dbReference type="Proteomes" id="UP001271007">
    <property type="component" value="Unassembled WGS sequence"/>
</dbReference>
<evidence type="ECO:0000256" key="5">
    <source>
        <dbReference type="ARBA" id="ARBA00023239"/>
    </source>
</evidence>
<keyword evidence="7" id="KW-1185">Reference proteome</keyword>
<keyword evidence="5" id="KW-0456">Lyase</keyword>
<dbReference type="GO" id="GO:0046872">
    <property type="term" value="F:metal ion binding"/>
    <property type="evidence" value="ECO:0007669"/>
    <property type="project" value="UniProtKB-KW"/>
</dbReference>
<comment type="cofactor">
    <cofactor evidence="1">
        <name>heme b</name>
        <dbReference type="ChEBI" id="CHEBI:60344"/>
    </cofactor>
</comment>
<dbReference type="AlphaFoldDB" id="A0AAJ0GDD1"/>
<dbReference type="InterPro" id="IPR025702">
    <property type="entry name" value="OXD"/>
</dbReference>
<evidence type="ECO:0000313" key="7">
    <source>
        <dbReference type="Proteomes" id="UP001271007"/>
    </source>
</evidence>
<keyword evidence="3" id="KW-0479">Metal-binding</keyword>
<accession>A0AAJ0GDD1</accession>
<evidence type="ECO:0000256" key="4">
    <source>
        <dbReference type="ARBA" id="ARBA00023004"/>
    </source>
</evidence>
<gene>
    <name evidence="6" type="ORF">LTR09_003653</name>
</gene>
<keyword evidence="4" id="KW-0408">Iron</keyword>
<dbReference type="GO" id="GO:0016829">
    <property type="term" value="F:lyase activity"/>
    <property type="evidence" value="ECO:0007669"/>
    <property type="project" value="UniProtKB-KW"/>
</dbReference>
<sequence length="277" mass="31646">MAIGEADERRYPLKRPKNHKVPVPRWTLKMPEGVTHTYTLYLGVQTHGQDLDAASTAEQSIQRWLDEPENRPTAIDTFRVTNGFDIVNSKVWVAYWTDSDCFNNKLQTLDLKQVWNDLGDSKRSTGIWAEHFVTAVERLETNYSSLLHKPGVSQVPGSEFPEHTLTAYWGAGRDRLPASANDLFLAPDVTPLPKEQPKGVGERLTGRSYDNMCHIRSGQWWPQADEVEREAYESELQVKLMHGMQYLWDNPEETGTLGLRFLQNLDENGGHQIARKK</sequence>
<evidence type="ECO:0000256" key="3">
    <source>
        <dbReference type="ARBA" id="ARBA00022723"/>
    </source>
</evidence>
<keyword evidence="2" id="KW-0349">Heme</keyword>
<protein>
    <submittedName>
        <fullName evidence="6">Uncharacterized protein</fullName>
    </submittedName>
</protein>
<evidence type="ECO:0000313" key="6">
    <source>
        <dbReference type="EMBL" id="KAK3055732.1"/>
    </source>
</evidence>
<organism evidence="6 7">
    <name type="scientific">Extremus antarcticus</name>
    <dbReference type="NCBI Taxonomy" id="702011"/>
    <lineage>
        <taxon>Eukaryota</taxon>
        <taxon>Fungi</taxon>
        <taxon>Dikarya</taxon>
        <taxon>Ascomycota</taxon>
        <taxon>Pezizomycotina</taxon>
        <taxon>Dothideomycetes</taxon>
        <taxon>Dothideomycetidae</taxon>
        <taxon>Mycosphaerellales</taxon>
        <taxon>Extremaceae</taxon>
        <taxon>Extremus</taxon>
    </lineage>
</organism>
<evidence type="ECO:0000256" key="1">
    <source>
        <dbReference type="ARBA" id="ARBA00001970"/>
    </source>
</evidence>
<comment type="caution">
    <text evidence="6">The sequence shown here is derived from an EMBL/GenBank/DDBJ whole genome shotgun (WGS) entry which is preliminary data.</text>
</comment>
<dbReference type="Pfam" id="PF13816">
    <property type="entry name" value="Dehydratase_hem"/>
    <property type="match status" value="1"/>
</dbReference>